<dbReference type="Gene3D" id="3.40.50.1000">
    <property type="entry name" value="HAD superfamily/HAD-like"/>
    <property type="match status" value="1"/>
</dbReference>
<dbReference type="SUPFAM" id="SSF56784">
    <property type="entry name" value="HAD-like"/>
    <property type="match status" value="1"/>
</dbReference>
<dbReference type="eggNOG" id="ENOG502SYZC">
    <property type="taxonomic scope" value="Eukaryota"/>
</dbReference>
<dbReference type="Gene3D" id="1.20.1440.100">
    <property type="entry name" value="SG protein - dephosphorylation function"/>
    <property type="match status" value="1"/>
</dbReference>
<name>K8F356_9CHLO</name>
<keyword evidence="1" id="KW-0479">Metal-binding</keyword>
<dbReference type="PANTHER" id="PTHR43344">
    <property type="entry name" value="PHOSPHOSERINE PHOSPHATASE"/>
    <property type="match status" value="1"/>
</dbReference>
<sequence>MENLRISSSPKKKQTTTTTKKKKRDPLSVEIPETTTKTNEEDLAGEKEGGTGETIQTTNKTKTVWTKPPSPARQMDKTDALLSPTKIECEQIEKDNDAKTIDELLMESDIADVDLPYDKNDSVAFFDLDHTVVDTNSSWLWVQHEVNSGRVGAHMILTAIYWFGRYALGYGAGAERAGADAAETYKGVHADKLRGDVESFFDEEMKHRIRPGCVPVLKAHKSRSQRVIMCTSTWQHPAETAAKMFGFETEADDVICSHMQMDEEGVLNGKLAKIAYGDEKYERTKEWAIKNNVDLKKCYFYTDSYSDVKLMEHVGYPVAVNPDPRLLKHAESRGWEIVDWGVAPQRAKKPRYHYGCLNGARQSYA</sequence>
<dbReference type="GO" id="GO:0016787">
    <property type="term" value="F:hydrolase activity"/>
    <property type="evidence" value="ECO:0007669"/>
    <property type="project" value="UniProtKB-KW"/>
</dbReference>
<evidence type="ECO:0000256" key="1">
    <source>
        <dbReference type="ARBA" id="ARBA00022723"/>
    </source>
</evidence>
<dbReference type="KEGG" id="bpg:Bathy13g01500"/>
<keyword evidence="6" id="KW-1185">Reference proteome</keyword>
<dbReference type="Pfam" id="PF12710">
    <property type="entry name" value="HAD"/>
    <property type="match status" value="1"/>
</dbReference>
<evidence type="ECO:0000313" key="5">
    <source>
        <dbReference type="EMBL" id="CCO19255.1"/>
    </source>
</evidence>
<keyword evidence="2 5" id="KW-0378">Hydrolase</keyword>
<dbReference type="RefSeq" id="XP_007509452.1">
    <property type="nucleotide sequence ID" value="XM_007509390.1"/>
</dbReference>
<dbReference type="OrthoDB" id="495821at2759"/>
<evidence type="ECO:0000313" key="6">
    <source>
        <dbReference type="Proteomes" id="UP000198341"/>
    </source>
</evidence>
<reference evidence="5 6" key="1">
    <citation type="submission" date="2011-10" db="EMBL/GenBank/DDBJ databases">
        <authorList>
            <person name="Genoscope - CEA"/>
        </authorList>
    </citation>
    <scope>NUCLEOTIDE SEQUENCE [LARGE SCALE GENOMIC DNA]</scope>
    <source>
        <strain evidence="5 6">RCC 1105</strain>
    </source>
</reference>
<feature type="region of interest" description="Disordered" evidence="4">
    <location>
        <begin position="1"/>
        <end position="76"/>
    </location>
</feature>
<evidence type="ECO:0000256" key="3">
    <source>
        <dbReference type="ARBA" id="ARBA00022842"/>
    </source>
</evidence>
<feature type="compositionally biased region" description="Polar residues" evidence="4">
    <location>
        <begin position="53"/>
        <end position="64"/>
    </location>
</feature>
<proteinExistence type="predicted"/>
<dbReference type="GeneID" id="19012102"/>
<evidence type="ECO:0000256" key="4">
    <source>
        <dbReference type="SAM" id="MobiDB-lite"/>
    </source>
</evidence>
<keyword evidence="3" id="KW-0460">Magnesium</keyword>
<accession>K8F356</accession>
<evidence type="ECO:0000256" key="2">
    <source>
        <dbReference type="ARBA" id="ARBA00022801"/>
    </source>
</evidence>
<dbReference type="NCBIfam" id="TIGR01488">
    <property type="entry name" value="HAD-SF-IB"/>
    <property type="match status" value="1"/>
</dbReference>
<dbReference type="PANTHER" id="PTHR43344:SF13">
    <property type="entry name" value="PHOSPHATASE RV3661-RELATED"/>
    <property type="match status" value="1"/>
</dbReference>
<gene>
    <name evidence="5" type="ordered locus">Bathy13g01500</name>
</gene>
<dbReference type="GO" id="GO:0046872">
    <property type="term" value="F:metal ion binding"/>
    <property type="evidence" value="ECO:0007669"/>
    <property type="project" value="UniProtKB-KW"/>
</dbReference>
<protein>
    <submittedName>
        <fullName evidence="5">HAD-superfamily subfamily IB hydrolase, TIGR01490</fullName>
    </submittedName>
</protein>
<dbReference type="NCBIfam" id="TIGR01490">
    <property type="entry name" value="HAD-SF-IB-hyp1"/>
    <property type="match status" value="1"/>
</dbReference>
<dbReference type="InterPro" id="IPR023214">
    <property type="entry name" value="HAD_sf"/>
</dbReference>
<dbReference type="Proteomes" id="UP000198341">
    <property type="component" value="Chromosome 13"/>
</dbReference>
<dbReference type="InterPro" id="IPR006385">
    <property type="entry name" value="HAD_hydro_SerB1"/>
</dbReference>
<dbReference type="AlphaFoldDB" id="K8F356"/>
<feature type="compositionally biased region" description="Basic residues" evidence="4">
    <location>
        <begin position="10"/>
        <end position="24"/>
    </location>
</feature>
<dbReference type="InterPro" id="IPR050582">
    <property type="entry name" value="HAD-like_SerB"/>
</dbReference>
<organism evidence="5 6">
    <name type="scientific">Bathycoccus prasinos</name>
    <dbReference type="NCBI Taxonomy" id="41875"/>
    <lineage>
        <taxon>Eukaryota</taxon>
        <taxon>Viridiplantae</taxon>
        <taxon>Chlorophyta</taxon>
        <taxon>Mamiellophyceae</taxon>
        <taxon>Mamiellales</taxon>
        <taxon>Bathycoccaceae</taxon>
        <taxon>Bathycoccus</taxon>
    </lineage>
</organism>
<dbReference type="EMBL" id="FO082266">
    <property type="protein sequence ID" value="CCO19255.1"/>
    <property type="molecule type" value="Genomic_DNA"/>
</dbReference>
<feature type="compositionally biased region" description="Basic and acidic residues" evidence="4">
    <location>
        <begin position="38"/>
        <end position="50"/>
    </location>
</feature>
<dbReference type="InterPro" id="IPR036412">
    <property type="entry name" value="HAD-like_sf"/>
</dbReference>